<dbReference type="Proteomes" id="UP000006753">
    <property type="component" value="Unassembled WGS sequence"/>
</dbReference>
<protein>
    <recommendedName>
        <fullName evidence="3">F-box domain-containing protein</fullName>
    </recommendedName>
</protein>
<dbReference type="InterPro" id="IPR036047">
    <property type="entry name" value="F-box-like_dom_sf"/>
</dbReference>
<reference evidence="4 5" key="1">
    <citation type="journal article" date="2012" name="BMC Genomics">
        <title>Sequencing the genome of Marssonina brunnea reveals fungus-poplar co-evolution.</title>
        <authorList>
            <person name="Zhu S."/>
            <person name="Cao Y.-Z."/>
            <person name="Jiang C."/>
            <person name="Tan B.-Y."/>
            <person name="Wang Z."/>
            <person name="Feng S."/>
            <person name="Zhang L."/>
            <person name="Su X.-H."/>
            <person name="Brejova B."/>
            <person name="Vinar T."/>
            <person name="Xu M."/>
            <person name="Wang M.-X."/>
            <person name="Zhang S.-G."/>
            <person name="Huang M.-R."/>
            <person name="Wu R."/>
            <person name="Zhou Y."/>
        </authorList>
    </citation>
    <scope>NUCLEOTIDE SEQUENCE [LARGE SCALE GENOMIC DNA]</scope>
    <source>
        <strain evidence="4 5">MB_m1</strain>
    </source>
</reference>
<feature type="domain" description="F-box" evidence="3">
    <location>
        <begin position="1"/>
        <end position="46"/>
    </location>
</feature>
<dbReference type="InParanoid" id="K1X198"/>
<feature type="coiled-coil region" evidence="1">
    <location>
        <begin position="418"/>
        <end position="445"/>
    </location>
</feature>
<keyword evidence="5" id="KW-1185">Reference proteome</keyword>
<dbReference type="SMART" id="SM00256">
    <property type="entry name" value="FBOX"/>
    <property type="match status" value="1"/>
</dbReference>
<feature type="signal peptide" evidence="2">
    <location>
        <begin position="1"/>
        <end position="18"/>
    </location>
</feature>
<evidence type="ECO:0000256" key="1">
    <source>
        <dbReference type="SAM" id="Coils"/>
    </source>
</evidence>
<dbReference type="EMBL" id="JH921432">
    <property type="protein sequence ID" value="EKD18792.1"/>
    <property type="molecule type" value="Genomic_DNA"/>
</dbReference>
<dbReference type="SUPFAM" id="SSF81383">
    <property type="entry name" value="F-box domain"/>
    <property type="match status" value="1"/>
</dbReference>
<evidence type="ECO:0000256" key="2">
    <source>
        <dbReference type="SAM" id="SignalP"/>
    </source>
</evidence>
<dbReference type="HOGENOM" id="CLU_038189_0_0_1"/>
<dbReference type="OrthoDB" id="3481585at2759"/>
<keyword evidence="1" id="KW-0175">Coiled coil</keyword>
<dbReference type="KEGG" id="mbe:MBM_03034"/>
<dbReference type="eggNOG" id="ENOG502SP9Q">
    <property type="taxonomic scope" value="Eukaryota"/>
</dbReference>
<proteinExistence type="predicted"/>
<organism evidence="4 5">
    <name type="scientific">Marssonina brunnea f. sp. multigermtubi (strain MB_m1)</name>
    <name type="common">Marssonina leaf spot fungus</name>
    <dbReference type="NCBI Taxonomy" id="1072389"/>
    <lineage>
        <taxon>Eukaryota</taxon>
        <taxon>Fungi</taxon>
        <taxon>Dikarya</taxon>
        <taxon>Ascomycota</taxon>
        <taxon>Pezizomycotina</taxon>
        <taxon>Leotiomycetes</taxon>
        <taxon>Helotiales</taxon>
        <taxon>Drepanopezizaceae</taxon>
        <taxon>Drepanopeziza</taxon>
    </lineage>
</organism>
<gene>
    <name evidence="4" type="ORF">MBM_03034</name>
</gene>
<evidence type="ECO:0000313" key="4">
    <source>
        <dbReference type="EMBL" id="EKD18792.1"/>
    </source>
</evidence>
<dbReference type="OMA" id="RMITTWE"/>
<evidence type="ECO:0000259" key="3">
    <source>
        <dbReference type="PROSITE" id="PS50181"/>
    </source>
</evidence>
<accession>K1X198</accession>
<keyword evidence="2" id="KW-0732">Signal</keyword>
<dbReference type="AlphaFoldDB" id="K1X198"/>
<dbReference type="GeneID" id="18758969"/>
<name>K1X198_MARBU</name>
<dbReference type="RefSeq" id="XP_007290923.1">
    <property type="nucleotide sequence ID" value="XM_007290861.1"/>
</dbReference>
<feature type="chain" id="PRO_5003853203" description="F-box domain-containing protein" evidence="2">
    <location>
        <begin position="19"/>
        <end position="496"/>
    </location>
</feature>
<dbReference type="Pfam" id="PF00646">
    <property type="entry name" value="F-box"/>
    <property type="match status" value="1"/>
</dbReference>
<dbReference type="InterPro" id="IPR001810">
    <property type="entry name" value="F-box_dom"/>
</dbReference>
<dbReference type="PROSITE" id="PS50181">
    <property type="entry name" value="FBOX"/>
    <property type="match status" value="1"/>
</dbReference>
<sequence>MTAIPLDIYFLILSKLSATSLVAFAQTNRFFRNLINPDRELLVKRLLELECLPQYGGGEVTINAKAKIIVPSGLVAYACTRCLRILPHTHFDNHALLRLRFRKPPPGSRVAGKSGGWVSNNAKARGLHRQAELRADTLENWMRRINPATHSAAEWTALYHIGSHRRRRWCNECKFVTGMWARVSSYRSGWERGFRTSNIGPVDVPVIKGRHRRCHDSTERFFWDLFPLAEDAECPWRFQMHRRENCNWWTLWWIRCPGCTVWQEVAAFRRGQGNTARVTPSDPEFSLVEGEVQFEHWRCNHCYVAERGEKELWWELMKSWEEKVDYEVTMFRSNLEDTFGVVDCIKDVTRGRYSWASIVAMDNLSSPQPLTRVPTGRELQNVTDDSVRRHYYMILRRWYHTLDNPGEALGRMLYENFFRSWINEYEVLEKRVKNLLRRTQMLQQDRSILIRYALHGEGLDKRQEEALCSTMADCTDLPDFRYSFSKLFIAHQSLNC</sequence>
<dbReference type="CDD" id="cd09917">
    <property type="entry name" value="F-box_SF"/>
    <property type="match status" value="1"/>
</dbReference>
<evidence type="ECO:0000313" key="5">
    <source>
        <dbReference type="Proteomes" id="UP000006753"/>
    </source>
</evidence>